<evidence type="ECO:0000313" key="3">
    <source>
        <dbReference type="Proteomes" id="UP000325440"/>
    </source>
</evidence>
<reference evidence="2 3" key="1">
    <citation type="submission" date="2019-08" db="EMBL/GenBank/DDBJ databases">
        <authorList>
            <person name="Alioto T."/>
            <person name="Alioto T."/>
            <person name="Gomez Garrido J."/>
        </authorList>
    </citation>
    <scope>NUCLEOTIDE SEQUENCE [LARGE SCALE GENOMIC DNA]</scope>
</reference>
<feature type="chain" id="PRO_5022875862" evidence="1">
    <location>
        <begin position="20"/>
        <end position="138"/>
    </location>
</feature>
<accession>A0A5E4N462</accession>
<evidence type="ECO:0000256" key="1">
    <source>
        <dbReference type="SAM" id="SignalP"/>
    </source>
</evidence>
<keyword evidence="3" id="KW-1185">Reference proteome</keyword>
<dbReference type="Proteomes" id="UP000325440">
    <property type="component" value="Unassembled WGS sequence"/>
</dbReference>
<feature type="signal peptide" evidence="1">
    <location>
        <begin position="1"/>
        <end position="19"/>
    </location>
</feature>
<sequence>MRSFVNAFVIWSVFIQVAPYFNYDPCWLVKLYMDQCDSSGVGISDGKIDNDMPITSQNLTPPSTITDMIINLDNPNYSTKFEESMEHTFPANPLVYDLAAYGSYMEKISAGFICSPPPSDSDFHMCQDSFGQPISDKN</sequence>
<gene>
    <name evidence="2" type="ORF">CINCED_3A002101</name>
</gene>
<keyword evidence="1" id="KW-0732">Signal</keyword>
<proteinExistence type="predicted"/>
<dbReference type="AlphaFoldDB" id="A0A5E4N462"/>
<dbReference type="EMBL" id="CABPRJ010001483">
    <property type="protein sequence ID" value="VVC38587.1"/>
    <property type="molecule type" value="Genomic_DNA"/>
</dbReference>
<organism evidence="2 3">
    <name type="scientific">Cinara cedri</name>
    <dbReference type="NCBI Taxonomy" id="506608"/>
    <lineage>
        <taxon>Eukaryota</taxon>
        <taxon>Metazoa</taxon>
        <taxon>Ecdysozoa</taxon>
        <taxon>Arthropoda</taxon>
        <taxon>Hexapoda</taxon>
        <taxon>Insecta</taxon>
        <taxon>Pterygota</taxon>
        <taxon>Neoptera</taxon>
        <taxon>Paraneoptera</taxon>
        <taxon>Hemiptera</taxon>
        <taxon>Sternorrhyncha</taxon>
        <taxon>Aphidomorpha</taxon>
        <taxon>Aphidoidea</taxon>
        <taxon>Aphididae</taxon>
        <taxon>Lachninae</taxon>
        <taxon>Cinara</taxon>
    </lineage>
</organism>
<protein>
    <submittedName>
        <fullName evidence="2">Uncharacterized protein</fullName>
    </submittedName>
</protein>
<evidence type="ECO:0000313" key="2">
    <source>
        <dbReference type="EMBL" id="VVC38587.1"/>
    </source>
</evidence>
<name>A0A5E4N462_9HEMI</name>